<proteinExistence type="predicted"/>
<keyword evidence="3" id="KW-1185">Reference proteome</keyword>
<organism evidence="2 3">
    <name type="scientific">Gaiella occulta</name>
    <dbReference type="NCBI Taxonomy" id="1002870"/>
    <lineage>
        <taxon>Bacteria</taxon>
        <taxon>Bacillati</taxon>
        <taxon>Actinomycetota</taxon>
        <taxon>Thermoleophilia</taxon>
        <taxon>Gaiellales</taxon>
        <taxon>Gaiellaceae</taxon>
        <taxon>Gaiella</taxon>
    </lineage>
</organism>
<gene>
    <name evidence="2" type="ORF">Gocc_2503</name>
</gene>
<feature type="transmembrane region" description="Helical" evidence="1">
    <location>
        <begin position="173"/>
        <end position="198"/>
    </location>
</feature>
<keyword evidence="1" id="KW-0472">Membrane</keyword>
<sequence length="258" mass="26715">MIGAGCSLALPATVVAMPRPRYARTSGPLPPALPPETRTVGQLVAETLKLYGDRFWLALPLGLVIAVADQVSLGLDVAGRIAVLVAAAPLLSLAYAWGAVLAGGARPARRTWLVALGTGTIVFLPAAFLLPWFSLAAIVLLALFGNAVPAAVIEQRGPVSALARSLEVARADLVHALGGLATLMLLFGLTRLAMGFLLRAQADTTLRVAIFLADTVLGPILFLGGALLFVDLAARVGTTRPGRRTARLAPRDGAPPAE</sequence>
<dbReference type="AlphaFoldDB" id="A0A7M2YWI5"/>
<reference evidence="2 3" key="1">
    <citation type="submission" date="2018-07" db="EMBL/GenBank/DDBJ databases">
        <title>High-quality-draft genome sequence of Gaiella occulta.</title>
        <authorList>
            <person name="Severino R."/>
            <person name="Froufe H.J.C."/>
            <person name="Rainey F.A."/>
            <person name="Barroso C."/>
            <person name="Albuquerque L."/>
            <person name="Lobo-Da-Cunha A."/>
            <person name="Da Costa M.S."/>
            <person name="Egas C."/>
        </authorList>
    </citation>
    <scope>NUCLEOTIDE SEQUENCE [LARGE SCALE GENOMIC DNA]</scope>
    <source>
        <strain evidence="2 3">F2-233</strain>
    </source>
</reference>
<keyword evidence="1" id="KW-0812">Transmembrane</keyword>
<evidence type="ECO:0000313" key="3">
    <source>
        <dbReference type="Proteomes" id="UP000254134"/>
    </source>
</evidence>
<feature type="transmembrane region" description="Helical" evidence="1">
    <location>
        <begin position="112"/>
        <end position="129"/>
    </location>
</feature>
<reference evidence="3" key="2">
    <citation type="journal article" date="2019" name="MicrobiologyOpen">
        <title>High-quality draft genome sequence of Gaiella occulta isolated from a 150 meter deep mineral water borehole and comparison with the genome sequences of other deep-branching lineages of the phylum Actinobacteria.</title>
        <authorList>
            <person name="Severino R."/>
            <person name="Froufe H.J.C."/>
            <person name="Barroso C."/>
            <person name="Albuquerque L."/>
            <person name="Lobo-da-Cunha A."/>
            <person name="da Costa M.S."/>
            <person name="Egas C."/>
        </authorList>
    </citation>
    <scope>NUCLEOTIDE SEQUENCE [LARGE SCALE GENOMIC DNA]</scope>
    <source>
        <strain evidence="3">F2-233</strain>
    </source>
</reference>
<dbReference type="Proteomes" id="UP000254134">
    <property type="component" value="Unassembled WGS sequence"/>
</dbReference>
<evidence type="ECO:0000313" key="2">
    <source>
        <dbReference type="EMBL" id="RDI73939.1"/>
    </source>
</evidence>
<keyword evidence="1" id="KW-1133">Transmembrane helix</keyword>
<evidence type="ECO:0000256" key="1">
    <source>
        <dbReference type="SAM" id="Phobius"/>
    </source>
</evidence>
<accession>A0A7M2YWI5</accession>
<dbReference type="EMBL" id="QQZY01000006">
    <property type="protein sequence ID" value="RDI73939.1"/>
    <property type="molecule type" value="Genomic_DNA"/>
</dbReference>
<comment type="caution">
    <text evidence="2">The sequence shown here is derived from an EMBL/GenBank/DDBJ whole genome shotgun (WGS) entry which is preliminary data.</text>
</comment>
<feature type="transmembrane region" description="Helical" evidence="1">
    <location>
        <begin position="210"/>
        <end position="234"/>
    </location>
</feature>
<name>A0A7M2YWI5_9ACTN</name>
<protein>
    <submittedName>
        <fullName evidence="2">Uncharacterized protein</fullName>
    </submittedName>
</protein>
<feature type="transmembrane region" description="Helical" evidence="1">
    <location>
        <begin position="135"/>
        <end position="153"/>
    </location>
</feature>
<feature type="transmembrane region" description="Helical" evidence="1">
    <location>
        <begin position="81"/>
        <end position="100"/>
    </location>
</feature>